<reference evidence="3" key="3">
    <citation type="submission" date="2025-09" db="UniProtKB">
        <authorList>
            <consortium name="Ensembl"/>
        </authorList>
    </citation>
    <scope>IDENTIFICATION</scope>
</reference>
<dbReference type="AlphaFoldDB" id="A0AAQ4PT82"/>
<dbReference type="Gene3D" id="1.20.890.10">
    <property type="entry name" value="cAMP-dependent protein kinase regulatory subunit, dimerization-anchoring domain"/>
    <property type="match status" value="1"/>
</dbReference>
<comment type="similarity">
    <text evidence="1">Belongs to the dpy-30 family.</text>
</comment>
<feature type="compositionally biased region" description="Basic and acidic residues" evidence="2">
    <location>
        <begin position="129"/>
        <end position="142"/>
    </location>
</feature>
<evidence type="ECO:0000313" key="3">
    <source>
        <dbReference type="Ensembl" id="ENSGACP00000041847.1"/>
    </source>
</evidence>
<dbReference type="Pfam" id="PF05186">
    <property type="entry name" value="Dpy-30"/>
    <property type="match status" value="1"/>
</dbReference>
<dbReference type="InterPro" id="IPR049630">
    <property type="entry name" value="DYDC-like_DD"/>
</dbReference>
<dbReference type="GeneTree" id="ENSGT00940000169341"/>
<evidence type="ECO:0000256" key="1">
    <source>
        <dbReference type="ARBA" id="ARBA00010849"/>
    </source>
</evidence>
<dbReference type="Ensembl" id="ENSGACT00000072891.1">
    <property type="protein sequence ID" value="ENSGACP00000041847.1"/>
    <property type="gene ID" value="ENSGACG00000027103.1"/>
</dbReference>
<dbReference type="PANTHER" id="PTHR23356">
    <property type="entry name" value="DPY30-RELATED"/>
    <property type="match status" value="1"/>
</dbReference>
<keyword evidence="4" id="KW-1185">Reference proteome</keyword>
<organism evidence="3 4">
    <name type="scientific">Gasterosteus aculeatus aculeatus</name>
    <name type="common">three-spined stickleback</name>
    <dbReference type="NCBI Taxonomy" id="481459"/>
    <lineage>
        <taxon>Eukaryota</taxon>
        <taxon>Metazoa</taxon>
        <taxon>Chordata</taxon>
        <taxon>Craniata</taxon>
        <taxon>Vertebrata</taxon>
        <taxon>Euteleostomi</taxon>
        <taxon>Actinopterygii</taxon>
        <taxon>Neopterygii</taxon>
        <taxon>Teleostei</taxon>
        <taxon>Neoteleostei</taxon>
        <taxon>Acanthomorphata</taxon>
        <taxon>Eupercaria</taxon>
        <taxon>Perciformes</taxon>
        <taxon>Cottioidei</taxon>
        <taxon>Gasterosteales</taxon>
        <taxon>Gasterosteidae</taxon>
        <taxon>Gasterosteus</taxon>
    </lineage>
</organism>
<dbReference type="PANTHER" id="PTHR23356:SF16">
    <property type="entry name" value="DPY30 DOMAIN CONTAINING 2"/>
    <property type="match status" value="1"/>
</dbReference>
<dbReference type="InterPro" id="IPR037856">
    <property type="entry name" value="Sdc1/DPY30"/>
</dbReference>
<dbReference type="InterPro" id="IPR007858">
    <property type="entry name" value="Dpy-30_motif"/>
</dbReference>
<feature type="compositionally biased region" description="Basic and acidic residues" evidence="2">
    <location>
        <begin position="62"/>
        <end position="98"/>
    </location>
</feature>
<dbReference type="Proteomes" id="UP000007635">
    <property type="component" value="Chromosome V"/>
</dbReference>
<evidence type="ECO:0000313" key="4">
    <source>
        <dbReference type="Proteomes" id="UP000007635"/>
    </source>
</evidence>
<protein>
    <recommendedName>
        <fullName evidence="5">DPY30 domain containing 2</fullName>
    </recommendedName>
</protein>
<dbReference type="GO" id="GO:0048188">
    <property type="term" value="C:Set1C/COMPASS complex"/>
    <property type="evidence" value="ECO:0007669"/>
    <property type="project" value="InterPro"/>
</dbReference>
<feature type="compositionally biased region" description="Basic and acidic residues" evidence="2">
    <location>
        <begin position="108"/>
        <end position="122"/>
    </location>
</feature>
<name>A0AAQ4PT82_GASAC</name>
<accession>A0AAQ4PT82</accession>
<sequence length="160" mass="18072">MDSEYIKRNLGKCLAEGLADVAEKRPVNPIQYLAHWLYRANSNVEYEQKKKATLALLPQEQAKARQEATHQEKLREEERTISEALLESKTDISEKHDGPLSAITAAAEDNKLVTEEQPKPSDPETQQDTDEHHTKAEEKDTDQQIDGEETGKGGRRATLH</sequence>
<reference evidence="3" key="2">
    <citation type="submission" date="2025-08" db="UniProtKB">
        <authorList>
            <consortium name="Ensembl"/>
        </authorList>
    </citation>
    <scope>IDENTIFICATION</scope>
</reference>
<evidence type="ECO:0000256" key="2">
    <source>
        <dbReference type="SAM" id="MobiDB-lite"/>
    </source>
</evidence>
<proteinExistence type="inferred from homology"/>
<reference evidence="3 4" key="1">
    <citation type="journal article" date="2021" name="G3 (Bethesda)">
        <title>Improved contiguity of the threespine stickleback genome using long-read sequencing.</title>
        <authorList>
            <person name="Nath S."/>
            <person name="Shaw D.E."/>
            <person name="White M.A."/>
        </authorList>
    </citation>
    <scope>NUCLEOTIDE SEQUENCE [LARGE SCALE GENOMIC DNA]</scope>
    <source>
        <strain evidence="3 4">Lake Benthic</strain>
    </source>
</reference>
<feature type="region of interest" description="Disordered" evidence="2">
    <location>
        <begin position="60"/>
        <end position="160"/>
    </location>
</feature>
<evidence type="ECO:0008006" key="5">
    <source>
        <dbReference type="Google" id="ProtNLM"/>
    </source>
</evidence>
<dbReference type="CDD" id="cd22966">
    <property type="entry name" value="DD_DYDC-like"/>
    <property type="match status" value="1"/>
</dbReference>